<reference evidence="1" key="2">
    <citation type="submission" date="2022-06" db="UniProtKB">
        <authorList>
            <consortium name="EnsemblMetazoa"/>
        </authorList>
    </citation>
    <scope>IDENTIFICATION</scope>
    <source>
        <strain evidence="1">PS312</strain>
    </source>
</reference>
<dbReference type="OrthoDB" id="7289984at2759"/>
<evidence type="ECO:0000313" key="2">
    <source>
        <dbReference type="Proteomes" id="UP000005239"/>
    </source>
</evidence>
<sequence length="563" mass="60430">MLPRRLEQECLLFDPTLRKAGDRAGGAGLLTGASGCERGEARYRMCSVCQWCENDRATDPTAARRLREQSSTMVKSIVVTGANRGIGLGLVKELLKNDQIGKLFATTRNPSKSPELQSISDPRLVIVEMDADSNSSIGKAVEQIGKVVGSSGVDILINNAGVLYPVDINAPINRKEASKNFDVNCVATMAVTFAFKELLKAGAKKAGHSQVVNISSVLGSISLTWGAAGLNMYTKTLAMDWKADGIRVTAINPGWVKTDMGTEAGELTVEESTSNISRTIFKLGEQSNGLERTSIPFNPSCQPPSSTTMVSILVTGANRGIGLGLVRQLVQEPSVSIVIATARNIDSATDLKAIISPKLHLVQLEVVNDESIAKAAATVAGIVGENGLDFLVNNAGIFNKGKLSDDFSRAHVMEQLEVNTVAPLMITNKFRGLLKKAAVKHGKAQVANISSTLGSLEFAPQMDTPFPTGFYSISKAALNMLTRKLSLEWKDDKIRATSFCPGWVKTDMGTDAAALTLEESTVPLAKLILSLTEEQNGLYFRYNGETIPCAQQKEGSIKEPEYC</sequence>
<gene>
    <name evidence="1" type="primary">WBGene00109215</name>
</gene>
<dbReference type="InterPro" id="IPR036291">
    <property type="entry name" value="NAD(P)-bd_dom_sf"/>
</dbReference>
<dbReference type="GO" id="GO:0016491">
    <property type="term" value="F:oxidoreductase activity"/>
    <property type="evidence" value="ECO:0000318"/>
    <property type="project" value="GO_Central"/>
</dbReference>
<dbReference type="CDD" id="cd05325">
    <property type="entry name" value="carb_red_sniffer_like_SDR_c"/>
    <property type="match status" value="2"/>
</dbReference>
<accession>A0A2A6BKC7</accession>
<evidence type="ECO:0000313" key="1">
    <source>
        <dbReference type="EnsemblMetazoa" id="PPA19661.1"/>
    </source>
</evidence>
<protein>
    <submittedName>
        <fullName evidence="1">Dehydrogenase</fullName>
    </submittedName>
</protein>
<dbReference type="Proteomes" id="UP000005239">
    <property type="component" value="Unassembled WGS sequence"/>
</dbReference>
<dbReference type="PANTHER" id="PTHR43544">
    <property type="entry name" value="SHORT-CHAIN DEHYDROGENASE/REDUCTASE"/>
    <property type="match status" value="1"/>
</dbReference>
<accession>A0A8R1YF89</accession>
<dbReference type="InterPro" id="IPR051468">
    <property type="entry name" value="Fungal_SecMetab_SDRs"/>
</dbReference>
<proteinExistence type="predicted"/>
<keyword evidence="2" id="KW-1185">Reference proteome</keyword>
<dbReference type="Gene3D" id="3.40.50.720">
    <property type="entry name" value="NAD(P)-binding Rossmann-like Domain"/>
    <property type="match status" value="2"/>
</dbReference>
<reference evidence="2" key="1">
    <citation type="journal article" date="2008" name="Nat. Genet.">
        <title>The Pristionchus pacificus genome provides a unique perspective on nematode lifestyle and parasitism.</title>
        <authorList>
            <person name="Dieterich C."/>
            <person name="Clifton S.W."/>
            <person name="Schuster L.N."/>
            <person name="Chinwalla A."/>
            <person name="Delehaunty K."/>
            <person name="Dinkelacker I."/>
            <person name="Fulton L."/>
            <person name="Fulton R."/>
            <person name="Godfrey J."/>
            <person name="Minx P."/>
            <person name="Mitreva M."/>
            <person name="Roeseler W."/>
            <person name="Tian H."/>
            <person name="Witte H."/>
            <person name="Yang S.P."/>
            <person name="Wilson R.K."/>
            <person name="Sommer R.J."/>
        </authorList>
    </citation>
    <scope>NUCLEOTIDE SEQUENCE [LARGE SCALE GENOMIC DNA]</scope>
    <source>
        <strain evidence="2">PS312</strain>
    </source>
</reference>
<dbReference type="EnsemblMetazoa" id="PPA19661.1">
    <property type="protein sequence ID" value="PPA19661.1"/>
    <property type="gene ID" value="WBGene00109215"/>
</dbReference>
<dbReference type="Pfam" id="PF00106">
    <property type="entry name" value="adh_short"/>
    <property type="match status" value="2"/>
</dbReference>
<dbReference type="PRINTS" id="PR00081">
    <property type="entry name" value="GDHRDH"/>
</dbReference>
<dbReference type="InterPro" id="IPR002347">
    <property type="entry name" value="SDR_fam"/>
</dbReference>
<organism evidence="1 2">
    <name type="scientific">Pristionchus pacificus</name>
    <name type="common">Parasitic nematode worm</name>
    <dbReference type="NCBI Taxonomy" id="54126"/>
    <lineage>
        <taxon>Eukaryota</taxon>
        <taxon>Metazoa</taxon>
        <taxon>Ecdysozoa</taxon>
        <taxon>Nematoda</taxon>
        <taxon>Chromadorea</taxon>
        <taxon>Rhabditida</taxon>
        <taxon>Rhabditina</taxon>
        <taxon>Diplogasteromorpha</taxon>
        <taxon>Diplogasteroidea</taxon>
        <taxon>Neodiplogasteridae</taxon>
        <taxon>Pristionchus</taxon>
    </lineage>
</organism>
<dbReference type="SUPFAM" id="SSF51735">
    <property type="entry name" value="NAD(P)-binding Rossmann-fold domains"/>
    <property type="match status" value="2"/>
</dbReference>
<dbReference type="GO" id="GO:0005737">
    <property type="term" value="C:cytoplasm"/>
    <property type="evidence" value="ECO:0000318"/>
    <property type="project" value="GO_Central"/>
</dbReference>
<name>A0A2A6BKC7_PRIPA</name>
<dbReference type="PRINTS" id="PR00080">
    <property type="entry name" value="SDRFAMILY"/>
</dbReference>
<dbReference type="PANTHER" id="PTHR43544:SF35">
    <property type="entry name" value="C-FACTOR-RELATED"/>
    <property type="match status" value="1"/>
</dbReference>
<dbReference type="AlphaFoldDB" id="A0A2A6BKC7"/>